<protein>
    <recommendedName>
        <fullName evidence="4">DUF928 domain-containing protein</fullName>
    </recommendedName>
</protein>
<dbReference type="RefSeq" id="WP_226589326.1">
    <property type="nucleotide sequence ID" value="NZ_BLAY01000151.1"/>
</dbReference>
<dbReference type="EMBL" id="BLAY01000151">
    <property type="protein sequence ID" value="GET42178.1"/>
    <property type="molecule type" value="Genomic_DNA"/>
</dbReference>
<evidence type="ECO:0000313" key="3">
    <source>
        <dbReference type="Proteomes" id="UP001050975"/>
    </source>
</evidence>
<gene>
    <name evidence="2" type="ORF">MiSe_69920</name>
</gene>
<evidence type="ECO:0008006" key="4">
    <source>
        <dbReference type="Google" id="ProtNLM"/>
    </source>
</evidence>
<dbReference type="Proteomes" id="UP001050975">
    <property type="component" value="Unassembled WGS sequence"/>
</dbReference>
<sequence>MAMHSYRNLATLSIAITLELFIGSPLATWAQSMRSQFPEVAINWTPPNRGTPAQTEGAGTRDQGTCAAGETTPNPPLTALMPINSLALTVADRPTFFVYVPATSAKMAEFVLKDENDDNVFTTKIDLTRESGIVSISLPANANPLETGKTYRWYFDLVCNSGKRIFLDRLMVERVEPSQALQRQLQQAKERDRPDVYAQNGLWYDTLMALAQMRRSPSNNATLTADWKQLLESAGLKEIADKPLIDCCTIQSSTVSNPVETQR</sequence>
<feature type="region of interest" description="Disordered" evidence="1">
    <location>
        <begin position="42"/>
        <end position="66"/>
    </location>
</feature>
<evidence type="ECO:0000313" key="2">
    <source>
        <dbReference type="EMBL" id="GET42178.1"/>
    </source>
</evidence>
<dbReference type="Pfam" id="PF06051">
    <property type="entry name" value="DUF928"/>
    <property type="match status" value="1"/>
</dbReference>
<evidence type="ECO:0000256" key="1">
    <source>
        <dbReference type="SAM" id="MobiDB-lite"/>
    </source>
</evidence>
<reference evidence="2" key="1">
    <citation type="submission" date="2019-10" db="EMBL/GenBank/DDBJ databases">
        <title>Draft genome sequece of Microseira wollei NIES-4236.</title>
        <authorList>
            <person name="Yamaguchi H."/>
            <person name="Suzuki S."/>
            <person name="Kawachi M."/>
        </authorList>
    </citation>
    <scope>NUCLEOTIDE SEQUENCE</scope>
    <source>
        <strain evidence="2">NIES-4236</strain>
    </source>
</reference>
<keyword evidence="3" id="KW-1185">Reference proteome</keyword>
<organism evidence="2 3">
    <name type="scientific">Microseira wollei NIES-4236</name>
    <dbReference type="NCBI Taxonomy" id="2530354"/>
    <lineage>
        <taxon>Bacteria</taxon>
        <taxon>Bacillati</taxon>
        <taxon>Cyanobacteriota</taxon>
        <taxon>Cyanophyceae</taxon>
        <taxon>Oscillatoriophycideae</taxon>
        <taxon>Aerosakkonematales</taxon>
        <taxon>Aerosakkonemataceae</taxon>
        <taxon>Microseira</taxon>
    </lineage>
</organism>
<comment type="caution">
    <text evidence="2">The sequence shown here is derived from an EMBL/GenBank/DDBJ whole genome shotgun (WGS) entry which is preliminary data.</text>
</comment>
<name>A0AAV3XKT4_9CYAN</name>
<feature type="compositionally biased region" description="Polar residues" evidence="1">
    <location>
        <begin position="45"/>
        <end position="54"/>
    </location>
</feature>
<dbReference type="AlphaFoldDB" id="A0AAV3XKT4"/>
<accession>A0AAV3XKT4</accession>
<dbReference type="InterPro" id="IPR010328">
    <property type="entry name" value="DUF928"/>
</dbReference>
<proteinExistence type="predicted"/>